<evidence type="ECO:0000313" key="2">
    <source>
        <dbReference type="Proteomes" id="UP000472372"/>
    </source>
</evidence>
<sequence>MPLSTPPNTSGATRHFPLCLFSLLLILVIFTYSEPVPRANLISALPVTSTCKQLFKPIELKVMEADCIEYELVAEFPKVFTPAAKKAALGMTNKYVGKKGSNKQEMLHDIQQRRERIYIFDEKATVHYMLAMQIRGDMTAYASLCCTSRPTMSWKMWKAWQ</sequence>
<name>A0A6S6W558_9PLEO</name>
<reference evidence="1" key="1">
    <citation type="submission" date="2021-02" db="EMBL/GenBank/DDBJ databases">
        <authorList>
            <person name="Syme A R."/>
            <person name="Syme A R."/>
            <person name="Moolhuijzen P."/>
        </authorList>
    </citation>
    <scope>NUCLEOTIDE SEQUENCE</scope>
    <source>
        <strain evidence="1">W1-1</strain>
    </source>
</reference>
<dbReference type="EMBL" id="HG992982">
    <property type="protein sequence ID" value="CAE7188318.1"/>
    <property type="molecule type" value="Genomic_DNA"/>
</dbReference>
<gene>
    <name evidence="1" type="ORF">PTTW11_07304</name>
</gene>
<proteinExistence type="predicted"/>
<accession>A0A6S6W558</accession>
<dbReference type="Proteomes" id="UP000472372">
    <property type="component" value="Chromosome 6"/>
</dbReference>
<organism evidence="1 2">
    <name type="scientific">Pyrenophora teres f. teres</name>
    <dbReference type="NCBI Taxonomy" id="97479"/>
    <lineage>
        <taxon>Eukaryota</taxon>
        <taxon>Fungi</taxon>
        <taxon>Dikarya</taxon>
        <taxon>Ascomycota</taxon>
        <taxon>Pezizomycotina</taxon>
        <taxon>Dothideomycetes</taxon>
        <taxon>Pleosporomycetidae</taxon>
        <taxon>Pleosporales</taxon>
        <taxon>Pleosporineae</taxon>
        <taxon>Pleosporaceae</taxon>
        <taxon>Pyrenophora</taxon>
    </lineage>
</organism>
<evidence type="ECO:0000313" key="1">
    <source>
        <dbReference type="EMBL" id="CAE7188318.1"/>
    </source>
</evidence>
<dbReference type="AlphaFoldDB" id="A0A6S6W558"/>
<protein>
    <submittedName>
        <fullName evidence="1">Uncharacterized protein</fullName>
    </submittedName>
</protein>